<dbReference type="SMART" id="SM00448">
    <property type="entry name" value="REC"/>
    <property type="match status" value="1"/>
</dbReference>
<dbReference type="SUPFAM" id="SSF46894">
    <property type="entry name" value="C-terminal effector domain of the bipartite response regulators"/>
    <property type="match status" value="1"/>
</dbReference>
<accession>A0A3D8K049</accession>
<dbReference type="Proteomes" id="UP000256838">
    <property type="component" value="Unassembled WGS sequence"/>
</dbReference>
<dbReference type="InterPro" id="IPR016032">
    <property type="entry name" value="Sig_transdc_resp-reg_C-effctor"/>
</dbReference>
<evidence type="ECO:0000256" key="2">
    <source>
        <dbReference type="ARBA" id="ARBA00023125"/>
    </source>
</evidence>
<dbReference type="InterPro" id="IPR058245">
    <property type="entry name" value="NreC/VraR/RcsB-like_REC"/>
</dbReference>
<dbReference type="SUPFAM" id="SSF52172">
    <property type="entry name" value="CheY-like"/>
    <property type="match status" value="1"/>
</dbReference>
<dbReference type="SMART" id="SM00421">
    <property type="entry name" value="HTH_LUXR"/>
    <property type="match status" value="1"/>
</dbReference>
<dbReference type="Pfam" id="PF00072">
    <property type="entry name" value="Response_reg"/>
    <property type="match status" value="1"/>
</dbReference>
<proteinExistence type="predicted"/>
<dbReference type="RefSeq" id="WP_115534023.1">
    <property type="nucleotide sequence ID" value="NZ_QRGA01000007.1"/>
</dbReference>
<dbReference type="PROSITE" id="PS50110">
    <property type="entry name" value="RESPONSE_REGULATORY"/>
    <property type="match status" value="1"/>
</dbReference>
<dbReference type="InterPro" id="IPR001789">
    <property type="entry name" value="Sig_transdc_resp-reg_receiver"/>
</dbReference>
<evidence type="ECO:0000313" key="7">
    <source>
        <dbReference type="Proteomes" id="UP000256838"/>
    </source>
</evidence>
<name>A0A3D8K049_9BURK</name>
<dbReference type="PRINTS" id="PR00038">
    <property type="entry name" value="HTHLUXR"/>
</dbReference>
<dbReference type="GO" id="GO:0003677">
    <property type="term" value="F:DNA binding"/>
    <property type="evidence" value="ECO:0007669"/>
    <property type="project" value="UniProtKB-KW"/>
</dbReference>
<dbReference type="GO" id="GO:0006355">
    <property type="term" value="P:regulation of DNA-templated transcription"/>
    <property type="evidence" value="ECO:0007669"/>
    <property type="project" value="InterPro"/>
</dbReference>
<dbReference type="CDD" id="cd17535">
    <property type="entry name" value="REC_NarL-like"/>
    <property type="match status" value="1"/>
</dbReference>
<evidence type="ECO:0000256" key="3">
    <source>
        <dbReference type="PROSITE-ProRule" id="PRU00169"/>
    </source>
</evidence>
<dbReference type="InterPro" id="IPR000792">
    <property type="entry name" value="Tscrpt_reg_LuxR_C"/>
</dbReference>
<sequence length="229" mass="24583">MRRTRVVVADDHPVILLGVRHALEPFDDLALLAQARQSTELVETLRQAPADVVVTDLSMPGGRYGDGLALIGYLRRHFPMLRIVILTMLGNAALLRRLFEAGASGVVGKGDDLAHIGLAVRHAMRGRRYVSPSLRAALDCAGARNGRAAGSLALSPRELEVVRLFAAGMSVSEIGLRLNRSVKTVSSHKVSALRKLGVACDAELIEYARANGLAHPGLAYREMTYDGAA</sequence>
<gene>
    <name evidence="6" type="ORF">DWV00_13155</name>
</gene>
<dbReference type="InterPro" id="IPR039420">
    <property type="entry name" value="WalR-like"/>
</dbReference>
<keyword evidence="7" id="KW-1185">Reference proteome</keyword>
<dbReference type="EMBL" id="QRGA01000007">
    <property type="protein sequence ID" value="RDU98264.1"/>
    <property type="molecule type" value="Genomic_DNA"/>
</dbReference>
<dbReference type="Gene3D" id="3.40.50.2300">
    <property type="match status" value="1"/>
</dbReference>
<keyword evidence="2 6" id="KW-0238">DNA-binding</keyword>
<feature type="domain" description="Response regulatory" evidence="5">
    <location>
        <begin position="5"/>
        <end position="124"/>
    </location>
</feature>
<dbReference type="Pfam" id="PF00196">
    <property type="entry name" value="GerE"/>
    <property type="match status" value="1"/>
</dbReference>
<evidence type="ECO:0000259" key="4">
    <source>
        <dbReference type="PROSITE" id="PS50043"/>
    </source>
</evidence>
<dbReference type="PANTHER" id="PTHR43214">
    <property type="entry name" value="TWO-COMPONENT RESPONSE REGULATOR"/>
    <property type="match status" value="1"/>
</dbReference>
<reference evidence="6 7" key="1">
    <citation type="submission" date="2018-08" db="EMBL/GenBank/DDBJ databases">
        <title>Paraburkholderia sp. DHOM06 isolated from forest soil.</title>
        <authorList>
            <person name="Gao Z.-H."/>
            <person name="Qiu L.-H."/>
        </authorList>
    </citation>
    <scope>NUCLEOTIDE SEQUENCE [LARGE SCALE GENOMIC DNA]</scope>
    <source>
        <strain evidence="6 7">DHOM06</strain>
    </source>
</reference>
<evidence type="ECO:0000313" key="6">
    <source>
        <dbReference type="EMBL" id="RDU98264.1"/>
    </source>
</evidence>
<dbReference type="AlphaFoldDB" id="A0A3D8K049"/>
<dbReference type="Gene3D" id="1.10.10.10">
    <property type="entry name" value="Winged helix-like DNA-binding domain superfamily/Winged helix DNA-binding domain"/>
    <property type="match status" value="1"/>
</dbReference>
<evidence type="ECO:0000256" key="1">
    <source>
        <dbReference type="ARBA" id="ARBA00022553"/>
    </source>
</evidence>
<dbReference type="PROSITE" id="PS50043">
    <property type="entry name" value="HTH_LUXR_2"/>
    <property type="match status" value="1"/>
</dbReference>
<dbReference type="InterPro" id="IPR036388">
    <property type="entry name" value="WH-like_DNA-bd_sf"/>
</dbReference>
<feature type="domain" description="HTH luxR-type" evidence="4">
    <location>
        <begin position="147"/>
        <end position="212"/>
    </location>
</feature>
<dbReference type="PANTHER" id="PTHR43214:SF17">
    <property type="entry name" value="TRANSCRIPTIONAL REGULATORY PROTEIN RCSB"/>
    <property type="match status" value="1"/>
</dbReference>
<organism evidence="6 7">
    <name type="scientific">Trinickia dinghuensis</name>
    <dbReference type="NCBI Taxonomy" id="2291023"/>
    <lineage>
        <taxon>Bacteria</taxon>
        <taxon>Pseudomonadati</taxon>
        <taxon>Pseudomonadota</taxon>
        <taxon>Betaproteobacteria</taxon>
        <taxon>Burkholderiales</taxon>
        <taxon>Burkholderiaceae</taxon>
        <taxon>Trinickia</taxon>
    </lineage>
</organism>
<feature type="modified residue" description="4-aspartylphosphate" evidence="3">
    <location>
        <position position="56"/>
    </location>
</feature>
<evidence type="ECO:0000259" key="5">
    <source>
        <dbReference type="PROSITE" id="PS50110"/>
    </source>
</evidence>
<dbReference type="GO" id="GO:0000160">
    <property type="term" value="P:phosphorelay signal transduction system"/>
    <property type="evidence" value="ECO:0007669"/>
    <property type="project" value="InterPro"/>
</dbReference>
<protein>
    <submittedName>
        <fullName evidence="6">DNA-binding response regulator</fullName>
    </submittedName>
</protein>
<dbReference type="OrthoDB" id="8585266at2"/>
<dbReference type="InterPro" id="IPR011006">
    <property type="entry name" value="CheY-like_superfamily"/>
</dbReference>
<dbReference type="CDD" id="cd06170">
    <property type="entry name" value="LuxR_C_like"/>
    <property type="match status" value="1"/>
</dbReference>
<comment type="caution">
    <text evidence="6">The sequence shown here is derived from an EMBL/GenBank/DDBJ whole genome shotgun (WGS) entry which is preliminary data.</text>
</comment>
<keyword evidence="1 3" id="KW-0597">Phosphoprotein</keyword>
<dbReference type="PROSITE" id="PS00622">
    <property type="entry name" value="HTH_LUXR_1"/>
    <property type="match status" value="1"/>
</dbReference>